<name>A0A0N4WT29_HAEPC</name>
<reference evidence="2" key="1">
    <citation type="submission" date="2017-02" db="UniProtKB">
        <authorList>
            <consortium name="WormBaseParasite"/>
        </authorList>
    </citation>
    <scope>IDENTIFICATION</scope>
</reference>
<evidence type="ECO:0000256" key="1">
    <source>
        <dbReference type="SAM" id="MobiDB-lite"/>
    </source>
</evidence>
<dbReference type="AlphaFoldDB" id="A0A0N4WT29"/>
<sequence length="69" mass="8120">MTQQQIRNSQQCGELPRKREEKIDESSRAMKQDGDVVDAVEQSTEEIQVLWRKATYFFLEMSPRRSKTA</sequence>
<feature type="compositionally biased region" description="Polar residues" evidence="1">
    <location>
        <begin position="1"/>
        <end position="12"/>
    </location>
</feature>
<dbReference type="WBParaSite" id="HPLM_0001472601-mRNA-1">
    <property type="protein sequence ID" value="HPLM_0001472601-mRNA-1"/>
    <property type="gene ID" value="HPLM_0001472601"/>
</dbReference>
<feature type="compositionally biased region" description="Basic and acidic residues" evidence="1">
    <location>
        <begin position="15"/>
        <end position="34"/>
    </location>
</feature>
<evidence type="ECO:0000313" key="2">
    <source>
        <dbReference type="WBParaSite" id="HPLM_0001472601-mRNA-1"/>
    </source>
</evidence>
<organism evidence="2">
    <name type="scientific">Haemonchus placei</name>
    <name type="common">Barber's pole worm</name>
    <dbReference type="NCBI Taxonomy" id="6290"/>
    <lineage>
        <taxon>Eukaryota</taxon>
        <taxon>Metazoa</taxon>
        <taxon>Ecdysozoa</taxon>
        <taxon>Nematoda</taxon>
        <taxon>Chromadorea</taxon>
        <taxon>Rhabditida</taxon>
        <taxon>Rhabditina</taxon>
        <taxon>Rhabditomorpha</taxon>
        <taxon>Strongyloidea</taxon>
        <taxon>Trichostrongylidae</taxon>
        <taxon>Haemonchus</taxon>
    </lineage>
</organism>
<feature type="region of interest" description="Disordered" evidence="1">
    <location>
        <begin position="1"/>
        <end position="37"/>
    </location>
</feature>
<proteinExistence type="predicted"/>
<accession>A0A0N4WT29</accession>
<protein>
    <submittedName>
        <fullName evidence="2">Uncharacterized protein</fullName>
    </submittedName>
</protein>